<sequence>MGQPIMSPNNEDIDLERWTLADRIAEKSVLVSGGSGFIGTHLCRRLIASGARLHVVSRERRKSESERLQWWQADFKDIVAVRQIFKDTQPHLVFHLASQVIGARQLGAVLPTFYDNLASTVHLLTAAAETGCQRVVLASSSEEPQIFDDTTFACSPYAASKWASSIYGRMFQQLFQLPVVMPRIFMTYGPDQKDLEKLVPFVTLNLLRGEAPKLSSGRRRADWIYVDDVVEGLLRAAITPGIEGCSFDLGSGTLVSVREIVERIAEIVGASIEPTFGALPDRPFEQERPADTTFSSDKLGYHPRTTLNLGLETTVAWYRRQLSSASN</sequence>
<reference evidence="3" key="1">
    <citation type="submission" date="2023-08" db="EMBL/GenBank/DDBJ databases">
        <authorList>
            <person name="Messyasz A."/>
            <person name="Mannisto M.K."/>
            <person name="Kerkhof L.J."/>
            <person name="Haggblom M."/>
        </authorList>
    </citation>
    <scope>NUCLEOTIDE SEQUENCE</scope>
    <source>
        <strain evidence="3">X5P6</strain>
    </source>
</reference>
<dbReference type="PANTHER" id="PTHR43000">
    <property type="entry name" value="DTDP-D-GLUCOSE 4,6-DEHYDRATASE-RELATED"/>
    <property type="match status" value="1"/>
</dbReference>
<dbReference type="Gene3D" id="3.40.50.720">
    <property type="entry name" value="NAD(P)-binding Rossmann-like Domain"/>
    <property type="match status" value="1"/>
</dbReference>
<dbReference type="RefSeq" id="WP_353063324.1">
    <property type="nucleotide sequence ID" value="NZ_CP132942.1"/>
</dbReference>
<dbReference type="InterPro" id="IPR001509">
    <property type="entry name" value="Epimerase_deHydtase"/>
</dbReference>
<dbReference type="EMBL" id="CP132942">
    <property type="protein sequence ID" value="XCB32478.1"/>
    <property type="molecule type" value="Genomic_DNA"/>
</dbReference>
<dbReference type="Pfam" id="PF01370">
    <property type="entry name" value="Epimerase"/>
    <property type="match status" value="1"/>
</dbReference>
<evidence type="ECO:0000259" key="2">
    <source>
        <dbReference type="Pfam" id="PF01370"/>
    </source>
</evidence>
<accession>A0AAU7ZNG9</accession>
<evidence type="ECO:0000256" key="1">
    <source>
        <dbReference type="ARBA" id="ARBA00007637"/>
    </source>
</evidence>
<name>A0AAU7ZNG9_9BACT</name>
<proteinExistence type="inferred from homology"/>
<dbReference type="SUPFAM" id="SSF51735">
    <property type="entry name" value="NAD(P)-binding Rossmann-fold domains"/>
    <property type="match status" value="1"/>
</dbReference>
<comment type="similarity">
    <text evidence="1">Belongs to the NAD(P)-dependent epimerase/dehydratase family.</text>
</comment>
<protein>
    <submittedName>
        <fullName evidence="3">NAD-dependent epimerase/dehydratase family protein</fullName>
    </submittedName>
</protein>
<dbReference type="InterPro" id="IPR036291">
    <property type="entry name" value="NAD(P)-bd_dom_sf"/>
</dbReference>
<organism evidence="3">
    <name type="scientific">Tunturiibacter psychrotolerans</name>
    <dbReference type="NCBI Taxonomy" id="3069686"/>
    <lineage>
        <taxon>Bacteria</taxon>
        <taxon>Pseudomonadati</taxon>
        <taxon>Acidobacteriota</taxon>
        <taxon>Terriglobia</taxon>
        <taxon>Terriglobales</taxon>
        <taxon>Acidobacteriaceae</taxon>
        <taxon>Tunturiibacter</taxon>
    </lineage>
</organism>
<reference evidence="3" key="2">
    <citation type="journal article" date="2024" name="Environ. Microbiol.">
        <title>Genome analysis and description of Tunturibacter gen. nov. expands the diversity of Terriglobia in tundra soils.</title>
        <authorList>
            <person name="Messyasz A."/>
            <person name="Mannisto M.K."/>
            <person name="Kerkhof L.J."/>
            <person name="Haggblom M.M."/>
        </authorList>
    </citation>
    <scope>NUCLEOTIDE SEQUENCE</scope>
    <source>
        <strain evidence="3">X5P6</strain>
    </source>
</reference>
<gene>
    <name evidence="3" type="ORF">RBB77_18850</name>
</gene>
<dbReference type="KEGG" id="tpsc:RBB77_18850"/>
<dbReference type="AlphaFoldDB" id="A0AAU7ZNG9"/>
<evidence type="ECO:0000313" key="3">
    <source>
        <dbReference type="EMBL" id="XCB32478.1"/>
    </source>
</evidence>
<feature type="domain" description="NAD-dependent epimerase/dehydratase" evidence="2">
    <location>
        <begin position="29"/>
        <end position="237"/>
    </location>
</feature>